<name>A0AAE2BQJ5_9LAMI</name>
<evidence type="ECO:0000313" key="2">
    <source>
        <dbReference type="Proteomes" id="UP001289374"/>
    </source>
</evidence>
<gene>
    <name evidence="1" type="ORF">Sango_1879200</name>
</gene>
<evidence type="ECO:0000313" key="1">
    <source>
        <dbReference type="EMBL" id="KAK4394084.1"/>
    </source>
</evidence>
<organism evidence="1 2">
    <name type="scientific">Sesamum angolense</name>
    <dbReference type="NCBI Taxonomy" id="2727404"/>
    <lineage>
        <taxon>Eukaryota</taxon>
        <taxon>Viridiplantae</taxon>
        <taxon>Streptophyta</taxon>
        <taxon>Embryophyta</taxon>
        <taxon>Tracheophyta</taxon>
        <taxon>Spermatophyta</taxon>
        <taxon>Magnoliopsida</taxon>
        <taxon>eudicotyledons</taxon>
        <taxon>Gunneridae</taxon>
        <taxon>Pentapetalae</taxon>
        <taxon>asterids</taxon>
        <taxon>lamiids</taxon>
        <taxon>Lamiales</taxon>
        <taxon>Pedaliaceae</taxon>
        <taxon>Sesamum</taxon>
    </lineage>
</organism>
<sequence length="291" mass="32926">MAKYFVKAKNFLENFEEAFVVQVSRANNATVDQLARLASLMAAIQNRNITFILSGRAAIEEHEEIMCIDLTPLSWKEEIIIFLTENQRDAKALRRKTSYFIMIDGELYKRGFSQLFLKCLTPDEGNYVLRGIHEGICENHLGGKALAGKSLGKGFFWPTKLLDAHELAYRTPPRTATGDSPFSLSYGTKAVAAAEIEELSWHVKYYNSDSNEQGLRMNLDLVKETREIAAVRPTMYKARMGKAYNTRVRPRSFQVGDLVMRKAEAGPIGKLDLKWEGLYKIIKILNGGAYK</sequence>
<protein>
    <submittedName>
        <fullName evidence="1">Uncharacterized protein</fullName>
    </submittedName>
</protein>
<keyword evidence="2" id="KW-1185">Reference proteome</keyword>
<dbReference type="AlphaFoldDB" id="A0AAE2BQJ5"/>
<dbReference type="Proteomes" id="UP001289374">
    <property type="component" value="Unassembled WGS sequence"/>
</dbReference>
<dbReference type="Gene3D" id="1.10.340.70">
    <property type="match status" value="1"/>
</dbReference>
<dbReference type="PANTHER" id="PTHR48475">
    <property type="entry name" value="RIBONUCLEASE H"/>
    <property type="match status" value="1"/>
</dbReference>
<reference evidence="1" key="1">
    <citation type="submission" date="2020-06" db="EMBL/GenBank/DDBJ databases">
        <authorList>
            <person name="Li T."/>
            <person name="Hu X."/>
            <person name="Zhang T."/>
            <person name="Song X."/>
            <person name="Zhang H."/>
            <person name="Dai N."/>
            <person name="Sheng W."/>
            <person name="Hou X."/>
            <person name="Wei L."/>
        </authorList>
    </citation>
    <scope>NUCLEOTIDE SEQUENCE</scope>
    <source>
        <strain evidence="1">K16</strain>
        <tissue evidence="1">Leaf</tissue>
    </source>
</reference>
<reference evidence="1" key="2">
    <citation type="journal article" date="2024" name="Plant">
        <title>Genomic evolution and insights into agronomic trait innovations of Sesamum species.</title>
        <authorList>
            <person name="Miao H."/>
            <person name="Wang L."/>
            <person name="Qu L."/>
            <person name="Liu H."/>
            <person name="Sun Y."/>
            <person name="Le M."/>
            <person name="Wang Q."/>
            <person name="Wei S."/>
            <person name="Zheng Y."/>
            <person name="Lin W."/>
            <person name="Duan Y."/>
            <person name="Cao H."/>
            <person name="Xiong S."/>
            <person name="Wang X."/>
            <person name="Wei L."/>
            <person name="Li C."/>
            <person name="Ma Q."/>
            <person name="Ju M."/>
            <person name="Zhao R."/>
            <person name="Li G."/>
            <person name="Mu C."/>
            <person name="Tian Q."/>
            <person name="Mei H."/>
            <person name="Zhang T."/>
            <person name="Gao T."/>
            <person name="Zhang H."/>
        </authorList>
    </citation>
    <scope>NUCLEOTIDE SEQUENCE</scope>
    <source>
        <strain evidence="1">K16</strain>
    </source>
</reference>
<comment type="caution">
    <text evidence="1">The sequence shown here is derived from an EMBL/GenBank/DDBJ whole genome shotgun (WGS) entry which is preliminary data.</text>
</comment>
<accession>A0AAE2BQJ5</accession>
<dbReference type="PANTHER" id="PTHR48475:SF2">
    <property type="entry name" value="RIBONUCLEASE H"/>
    <property type="match status" value="1"/>
</dbReference>
<proteinExistence type="predicted"/>
<dbReference type="EMBL" id="JACGWL010000010">
    <property type="protein sequence ID" value="KAK4394084.1"/>
    <property type="molecule type" value="Genomic_DNA"/>
</dbReference>